<dbReference type="eggNOG" id="ENOG502RXKB">
    <property type="taxonomic scope" value="Eukaryota"/>
</dbReference>
<keyword evidence="3" id="KW-1185">Reference proteome</keyword>
<proteinExistence type="predicted"/>
<dbReference type="KEGG" id="tpf:TPHA_0N01010"/>
<dbReference type="Pfam" id="PF07957">
    <property type="entry name" value="DUF3294"/>
    <property type="match status" value="1"/>
</dbReference>
<dbReference type="RefSeq" id="XP_003688316.1">
    <property type="nucleotide sequence ID" value="XM_003688268.1"/>
</dbReference>
<evidence type="ECO:0000313" key="2">
    <source>
        <dbReference type="EMBL" id="CCE65882.1"/>
    </source>
</evidence>
<organism evidence="2 3">
    <name type="scientific">Tetrapisispora phaffii (strain ATCC 24235 / CBS 4417 / NBRC 1672 / NRRL Y-8282 / UCD 70-5)</name>
    <name type="common">Yeast</name>
    <name type="synonym">Fabospora phaffii</name>
    <dbReference type="NCBI Taxonomy" id="1071381"/>
    <lineage>
        <taxon>Eukaryota</taxon>
        <taxon>Fungi</taxon>
        <taxon>Dikarya</taxon>
        <taxon>Ascomycota</taxon>
        <taxon>Saccharomycotina</taxon>
        <taxon>Saccharomycetes</taxon>
        <taxon>Saccharomycetales</taxon>
        <taxon>Saccharomycetaceae</taxon>
        <taxon>Tetrapisispora</taxon>
    </lineage>
</organism>
<evidence type="ECO:0000313" key="3">
    <source>
        <dbReference type="Proteomes" id="UP000005666"/>
    </source>
</evidence>
<dbReference type="EMBL" id="HE612869">
    <property type="protein sequence ID" value="CCE65882.1"/>
    <property type="molecule type" value="Genomic_DNA"/>
</dbReference>
<dbReference type="PIRSF" id="PIRSF022944">
    <property type="entry name" value="Ribosomal_MRP8_mit"/>
    <property type="match status" value="1"/>
</dbReference>
<evidence type="ECO:0008006" key="4">
    <source>
        <dbReference type="Google" id="ProtNLM"/>
    </source>
</evidence>
<reference evidence="2 3" key="1">
    <citation type="journal article" date="2011" name="Proc. Natl. Acad. Sci. U.S.A.">
        <title>Evolutionary erosion of yeast sex chromosomes by mating-type switching accidents.</title>
        <authorList>
            <person name="Gordon J.L."/>
            <person name="Armisen D."/>
            <person name="Proux-Wera E."/>
            <person name="Oheigeartaigh S.S."/>
            <person name="Byrne K.P."/>
            <person name="Wolfe K.H."/>
        </authorList>
    </citation>
    <scope>NUCLEOTIDE SEQUENCE [LARGE SCALE GENOMIC DNA]</scope>
    <source>
        <strain evidence="3">ATCC 24235 / CBS 4417 / NBRC 1672 / NRRL Y-8282 / UCD 70-5</strain>
    </source>
</reference>
<dbReference type="AlphaFoldDB" id="G8C154"/>
<gene>
    <name evidence="2" type="primary">TPHA0N01010</name>
    <name evidence="2" type="ordered locus">TPHA_0N01010</name>
</gene>
<sequence length="211" mass="24171">MSGELEHLKKEVAKLNEIVKRQSMLISRTGQNVLEMQVSKQKHDVSKFGSSKGGSKGYSDSDLATNEDLIQLVGELQGQLDNMEDRSIRRIINSTKTAPDDIVAPIPNADSDILDAKDGLYPSTVKEFEDLTDLKLFKIAKFYELIPPSAKEEEEFEKYLEGKVENFHINDIPDEELQKQLFNYKKDQLDDLFNDLARYLGLRSRRNNDTW</sequence>
<dbReference type="STRING" id="1071381.G8C154"/>
<accession>G8C154</accession>
<protein>
    <recommendedName>
        <fullName evidence="4">Mrp8p</fullName>
    </recommendedName>
</protein>
<dbReference type="GeneID" id="11530538"/>
<dbReference type="Proteomes" id="UP000005666">
    <property type="component" value="Chromosome 14"/>
</dbReference>
<dbReference type="HOGENOM" id="CLU_110337_0_0_1"/>
<evidence type="ECO:0000256" key="1">
    <source>
        <dbReference type="SAM" id="MobiDB-lite"/>
    </source>
</evidence>
<dbReference type="OrthoDB" id="4076200at2759"/>
<name>G8C154_TETPH</name>
<dbReference type="InterPro" id="IPR012917">
    <property type="entry name" value="DUF3294"/>
</dbReference>
<dbReference type="OMA" id="ENFHIND"/>
<feature type="region of interest" description="Disordered" evidence="1">
    <location>
        <begin position="38"/>
        <end position="60"/>
    </location>
</feature>